<evidence type="ECO:0000256" key="7">
    <source>
        <dbReference type="SAM" id="MobiDB-lite"/>
    </source>
</evidence>
<dbReference type="RefSeq" id="XP_044565229.1">
    <property type="nucleotide sequence ID" value="XM_044704393.1"/>
</dbReference>
<dbReference type="Proteomes" id="UP000444721">
    <property type="component" value="Unassembled WGS sequence"/>
</dbReference>
<comment type="caution">
    <text evidence="9">The sequence shown here is derived from an EMBL/GenBank/DDBJ whole genome shotgun (WGS) entry which is preliminary data.</text>
</comment>
<keyword evidence="3" id="KW-0378">Hydrolase</keyword>
<dbReference type="AlphaFoldDB" id="A0A6A5BYQ1"/>
<feature type="compositionally biased region" description="Low complexity" evidence="7">
    <location>
        <begin position="38"/>
        <end position="81"/>
    </location>
</feature>
<feature type="binding site" evidence="6">
    <location>
        <position position="311"/>
    </location>
    <ligand>
        <name>Ca(2+)</name>
        <dbReference type="ChEBI" id="CHEBI:29108"/>
    </ligand>
</feature>
<comment type="similarity">
    <text evidence="5">Belongs to the apyrase family.</text>
</comment>
<keyword evidence="10" id="KW-1185">Reference proteome</keyword>
<dbReference type="EMBL" id="VFQX01000019">
    <property type="protein sequence ID" value="KAF0980516.1"/>
    <property type="molecule type" value="Genomic_DNA"/>
</dbReference>
<feature type="binding site" evidence="6">
    <location>
        <position position="437"/>
    </location>
    <ligand>
        <name>Ca(2+)</name>
        <dbReference type="ChEBI" id="CHEBI:29108"/>
    </ligand>
</feature>
<evidence type="ECO:0000256" key="3">
    <source>
        <dbReference type="ARBA" id="ARBA00022801"/>
    </source>
</evidence>
<keyword evidence="8" id="KW-1133">Transmembrane helix</keyword>
<keyword evidence="2 6" id="KW-0479">Metal-binding</keyword>
<reference evidence="9 10" key="1">
    <citation type="journal article" date="2019" name="Sci. Rep.">
        <title>Nanopore sequencing improves the draft genome of the human pathogenic amoeba Naegleria fowleri.</title>
        <authorList>
            <person name="Liechti N."/>
            <person name="Schurch N."/>
            <person name="Bruggmann R."/>
            <person name="Wittwer M."/>
        </authorList>
    </citation>
    <scope>NUCLEOTIDE SEQUENCE [LARGE SCALE GENOMIC DNA]</scope>
    <source>
        <strain evidence="9 10">ATCC 30894</strain>
    </source>
</reference>
<keyword evidence="4 6" id="KW-0106">Calcium</keyword>
<dbReference type="SUPFAM" id="SSF101887">
    <property type="entry name" value="Apyrase"/>
    <property type="match status" value="1"/>
</dbReference>
<evidence type="ECO:0000256" key="1">
    <source>
        <dbReference type="ARBA" id="ARBA00001913"/>
    </source>
</evidence>
<dbReference type="VEuPathDB" id="AmoebaDB:NfTy_026850"/>
<keyword evidence="8" id="KW-0472">Membrane</keyword>
<evidence type="ECO:0000313" key="10">
    <source>
        <dbReference type="Proteomes" id="UP000444721"/>
    </source>
</evidence>
<dbReference type="GO" id="GO:0045134">
    <property type="term" value="F:UDP phosphatase activity"/>
    <property type="evidence" value="ECO:0007669"/>
    <property type="project" value="TreeGrafter"/>
</dbReference>
<dbReference type="Pfam" id="PF06079">
    <property type="entry name" value="Apyrase"/>
    <property type="match status" value="1"/>
</dbReference>
<evidence type="ECO:0000256" key="2">
    <source>
        <dbReference type="ARBA" id="ARBA00022723"/>
    </source>
</evidence>
<dbReference type="VEuPathDB" id="AmoebaDB:NF0044170"/>
<proteinExistence type="inferred from homology"/>
<gene>
    <name evidence="9" type="ORF">FDP41_013730</name>
</gene>
<dbReference type="GeneID" id="68120945"/>
<comment type="cofactor">
    <cofactor evidence="1 6">
        <name>Ca(2+)</name>
        <dbReference type="ChEBI" id="CHEBI:29108"/>
    </cofactor>
</comment>
<evidence type="ECO:0000256" key="8">
    <source>
        <dbReference type="SAM" id="Phobius"/>
    </source>
</evidence>
<dbReference type="Gene3D" id="2.120.10.100">
    <property type="entry name" value="Apyrase"/>
    <property type="match status" value="1"/>
</dbReference>
<dbReference type="FunFam" id="2.120.10.100:FF:000001">
    <property type="entry name" value="Soluble calcium-activated nucleotidase 1"/>
    <property type="match status" value="1"/>
</dbReference>
<organism evidence="9 10">
    <name type="scientific">Naegleria fowleri</name>
    <name type="common">Brain eating amoeba</name>
    <dbReference type="NCBI Taxonomy" id="5763"/>
    <lineage>
        <taxon>Eukaryota</taxon>
        <taxon>Discoba</taxon>
        <taxon>Heterolobosea</taxon>
        <taxon>Tetramitia</taxon>
        <taxon>Eutetramitia</taxon>
        <taxon>Vahlkampfiidae</taxon>
        <taxon>Naegleria</taxon>
    </lineage>
</organism>
<dbReference type="InterPro" id="IPR009283">
    <property type="entry name" value="Apyrase"/>
</dbReference>
<name>A0A6A5BYQ1_NAEFO</name>
<protein>
    <recommendedName>
        <fullName evidence="11">Apyrase</fullName>
    </recommendedName>
</protein>
<dbReference type="GO" id="GO:0004382">
    <property type="term" value="F:GDP phosphatase activity"/>
    <property type="evidence" value="ECO:0007669"/>
    <property type="project" value="TreeGrafter"/>
</dbReference>
<sequence>MHKRTFSQSNLLFINDTEGDSSSIGSIQFNYHHHHHLNNNNNNTHINNNSNGITIHTSDNNHLNNNNSSSSNSQFSSYIGNGNINRPTSPPFFLSSSALSSDSNHHHNHTSIQQFSSASALFSTPLSSTTPSSSFFQPIKNMLDIESQGNTSPNSSSTNNKGNVPFMTLLQTQLVKNKRILYPLFIGIALIAIGLSVVLLVSSGKSSSSSLEASILPTHNNAHIDASVLLKGKSVSPQSSRTEFPILLVADRDKASKVNDEKKGTLWKSVLVRGLLKRNEQTGEYSLSVNGKPMEIVGQLVEGSRGMELSELKMYNGKLYSADDRTGIVYQIMVTSSGNNGDIQVKAIPRHILPDGNGETTSKGFKCEWATVKDNKLYIGSIGKEWTTGDGVVLNHDPMYVKTIDANGKVEHVDWIKNYKALLRAVGIKDKGYMVHEAAEWSEFHKRWFFLPRRVSFESYDEKKDEQRGSNYVISASEDFSHIEFARIGDIISPARGFSSVKFIPGRPTEMIAVKSEETDEAIRSYLMVFDISTGKVLMPETLIIDEKIEGMEIA</sequence>
<evidence type="ECO:0000313" key="9">
    <source>
        <dbReference type="EMBL" id="KAF0980516.1"/>
    </source>
</evidence>
<dbReference type="PANTHER" id="PTHR13023:SF3">
    <property type="entry name" value="SOLUBLE CALCIUM-ACTIVATED NUCLEOTIDASE 1"/>
    <property type="match status" value="1"/>
</dbReference>
<dbReference type="GO" id="GO:0005509">
    <property type="term" value="F:calcium ion binding"/>
    <property type="evidence" value="ECO:0007669"/>
    <property type="project" value="InterPro"/>
</dbReference>
<dbReference type="OMA" id="HIRIRWI"/>
<evidence type="ECO:0000256" key="4">
    <source>
        <dbReference type="ARBA" id="ARBA00022837"/>
    </source>
</evidence>
<evidence type="ECO:0000256" key="5">
    <source>
        <dbReference type="ARBA" id="ARBA00025738"/>
    </source>
</evidence>
<dbReference type="GO" id="GO:0030166">
    <property type="term" value="P:proteoglycan biosynthetic process"/>
    <property type="evidence" value="ECO:0007669"/>
    <property type="project" value="TreeGrafter"/>
</dbReference>
<accession>A0A6A5BYQ1</accession>
<feature type="transmembrane region" description="Helical" evidence="8">
    <location>
        <begin position="180"/>
        <end position="201"/>
    </location>
</feature>
<dbReference type="InterPro" id="IPR036258">
    <property type="entry name" value="Apyrase_sf"/>
</dbReference>
<dbReference type="PANTHER" id="PTHR13023">
    <property type="entry name" value="APYRASE"/>
    <property type="match status" value="1"/>
</dbReference>
<feature type="binding site" evidence="6">
    <location>
        <position position="310"/>
    </location>
    <ligand>
        <name>Ca(2+)</name>
        <dbReference type="ChEBI" id="CHEBI:29108"/>
    </ligand>
</feature>
<feature type="binding site" evidence="6">
    <location>
        <position position="368"/>
    </location>
    <ligand>
        <name>Ca(2+)</name>
        <dbReference type="ChEBI" id="CHEBI:29108"/>
    </ligand>
</feature>
<feature type="binding site" evidence="6">
    <location>
        <position position="550"/>
    </location>
    <ligand>
        <name>Ca(2+)</name>
        <dbReference type="ChEBI" id="CHEBI:29108"/>
    </ligand>
</feature>
<dbReference type="OrthoDB" id="25028at2759"/>
<evidence type="ECO:0000256" key="6">
    <source>
        <dbReference type="PIRSR" id="PIRSR609283-1"/>
    </source>
</evidence>
<feature type="region of interest" description="Disordered" evidence="7">
    <location>
        <begin position="36"/>
        <end position="81"/>
    </location>
</feature>
<feature type="binding site" evidence="6">
    <location>
        <position position="499"/>
    </location>
    <ligand>
        <name>Ca(2+)</name>
        <dbReference type="ChEBI" id="CHEBI:29108"/>
    </ligand>
</feature>
<dbReference type="VEuPathDB" id="AmoebaDB:FDP41_013730"/>
<evidence type="ECO:0008006" key="11">
    <source>
        <dbReference type="Google" id="ProtNLM"/>
    </source>
</evidence>
<keyword evidence="8" id="KW-0812">Transmembrane</keyword>